<dbReference type="EMBL" id="VSSQ01046594">
    <property type="protein sequence ID" value="MPN00558.1"/>
    <property type="molecule type" value="Genomic_DNA"/>
</dbReference>
<name>A0A645EEX1_9ZZZZ</name>
<dbReference type="AlphaFoldDB" id="A0A645EEX1"/>
<proteinExistence type="predicted"/>
<accession>A0A645EEX1</accession>
<gene>
    <name evidence="1" type="ORF">SDC9_147754</name>
</gene>
<comment type="caution">
    <text evidence="1">The sequence shown here is derived from an EMBL/GenBank/DDBJ whole genome shotgun (WGS) entry which is preliminary data.</text>
</comment>
<evidence type="ECO:0000313" key="1">
    <source>
        <dbReference type="EMBL" id="MPN00558.1"/>
    </source>
</evidence>
<sequence>MDILPPYNAVGRSVGPVKFFGVAAVWVSGRSPAAHGLFRLSWGKGELSLLCQRQQTGKPVRQRIPAIVGGLPGGEGRQMKQGFDAQRAALQVLQMDPVVIAVQRLDRRTGRRKERNAGFPTGRLQPLRLFRRKMLAAKGALAQGLQQVLRTELRVAGTLAQQKFGCMVHFCHQISSHIPPSVKRGVVGKCRLRRKVLIERTAAVPGFSLRKCAPSAAKCSEPVFPFEPKNQPRADEVERVPGEKQRPEIPERSLFIQRTASHRGIQRGFEFFHVHILFACHLFASKTEFSRQILSPFSGKSRAFDRDIFTSRLFA</sequence>
<organism evidence="1">
    <name type="scientific">bioreactor metagenome</name>
    <dbReference type="NCBI Taxonomy" id="1076179"/>
    <lineage>
        <taxon>unclassified sequences</taxon>
        <taxon>metagenomes</taxon>
        <taxon>ecological metagenomes</taxon>
    </lineage>
</organism>
<protein>
    <submittedName>
        <fullName evidence="1">Uncharacterized protein</fullName>
    </submittedName>
</protein>
<reference evidence="1" key="1">
    <citation type="submission" date="2019-08" db="EMBL/GenBank/DDBJ databases">
        <authorList>
            <person name="Kucharzyk K."/>
            <person name="Murdoch R.W."/>
            <person name="Higgins S."/>
            <person name="Loffler F."/>
        </authorList>
    </citation>
    <scope>NUCLEOTIDE SEQUENCE</scope>
</reference>